<dbReference type="InterPro" id="IPR026015">
    <property type="entry name" value="ATP_synth_OSCP/delta_N_sf"/>
</dbReference>
<evidence type="ECO:0000256" key="7">
    <source>
        <dbReference type="ARBA" id="ARBA00023310"/>
    </source>
</evidence>
<evidence type="ECO:0000313" key="10">
    <source>
        <dbReference type="Proteomes" id="UP001549077"/>
    </source>
</evidence>
<dbReference type="Proteomes" id="UP001549077">
    <property type="component" value="Unassembled WGS sequence"/>
</dbReference>
<evidence type="ECO:0000256" key="5">
    <source>
        <dbReference type="ARBA" id="ARBA00023136"/>
    </source>
</evidence>
<keyword evidence="4 8" id="KW-0406">Ion transport</keyword>
<organism evidence="9 10">
    <name type="scientific">Rhizobium binae</name>
    <dbReference type="NCBI Taxonomy" id="1138190"/>
    <lineage>
        <taxon>Bacteria</taxon>
        <taxon>Pseudomonadati</taxon>
        <taxon>Pseudomonadota</taxon>
        <taxon>Alphaproteobacteria</taxon>
        <taxon>Hyphomicrobiales</taxon>
        <taxon>Rhizobiaceae</taxon>
        <taxon>Rhizobium/Agrobacterium group</taxon>
        <taxon>Rhizobium</taxon>
    </lineage>
</organism>
<gene>
    <name evidence="8" type="primary">atpH</name>
    <name evidence="9" type="ORF">ABID08_005130</name>
</gene>
<keyword evidence="7 8" id="KW-0066">ATP synthesis</keyword>
<evidence type="ECO:0000256" key="2">
    <source>
        <dbReference type="ARBA" id="ARBA00022448"/>
    </source>
</evidence>
<keyword evidence="6 8" id="KW-0139">CF(1)</keyword>
<keyword evidence="5 8" id="KW-0472">Membrane</keyword>
<comment type="subcellular location">
    <subcellularLocation>
        <location evidence="8">Cell membrane</location>
        <topology evidence="8">Peripheral membrane protein</topology>
    </subcellularLocation>
    <subcellularLocation>
        <location evidence="1">Membrane</location>
    </subcellularLocation>
</comment>
<keyword evidence="10" id="KW-1185">Reference proteome</keyword>
<dbReference type="HAMAP" id="MF_01416">
    <property type="entry name" value="ATP_synth_delta_bact"/>
    <property type="match status" value="1"/>
</dbReference>
<proteinExistence type="inferred from homology"/>
<evidence type="ECO:0000256" key="3">
    <source>
        <dbReference type="ARBA" id="ARBA00022781"/>
    </source>
</evidence>
<dbReference type="Gene3D" id="1.10.520.20">
    <property type="entry name" value="N-terminal domain of the delta subunit of the F1F0-ATP synthase"/>
    <property type="match status" value="1"/>
</dbReference>
<keyword evidence="8" id="KW-1003">Cell membrane</keyword>
<dbReference type="InterPro" id="IPR020781">
    <property type="entry name" value="ATPase_OSCP/d_CS"/>
</dbReference>
<dbReference type="EMBL" id="JBEPMY010000020">
    <property type="protein sequence ID" value="MET3757749.1"/>
    <property type="molecule type" value="Genomic_DNA"/>
</dbReference>
<name>A0ABV2MMR8_9HYPH</name>
<keyword evidence="2 8" id="KW-0813">Transport</keyword>
<evidence type="ECO:0000256" key="4">
    <source>
        <dbReference type="ARBA" id="ARBA00023065"/>
    </source>
</evidence>
<keyword evidence="3 8" id="KW-0375">Hydrogen ion transport</keyword>
<comment type="similarity">
    <text evidence="8">Belongs to the ATPase delta chain family.</text>
</comment>
<dbReference type="NCBIfam" id="NF004402">
    <property type="entry name" value="PRK05758.2-2"/>
    <property type="match status" value="1"/>
</dbReference>
<comment type="function">
    <text evidence="8">This protein is part of the stalk that links CF(0) to CF(1). It either transmits conformational changes from CF(0) to CF(1) or is implicated in proton conduction.</text>
</comment>
<evidence type="ECO:0000256" key="1">
    <source>
        <dbReference type="ARBA" id="ARBA00004370"/>
    </source>
</evidence>
<reference evidence="9 10" key="1">
    <citation type="submission" date="2024-06" db="EMBL/GenBank/DDBJ databases">
        <title>Genomic Encyclopedia of Type Strains, Phase IV (KMG-IV): sequencing the most valuable type-strain genomes for metagenomic binning, comparative biology and taxonomic classification.</title>
        <authorList>
            <person name="Goeker M."/>
        </authorList>
    </citation>
    <scope>NUCLEOTIDE SEQUENCE [LARGE SCALE GENOMIC DNA]</scope>
    <source>
        <strain evidence="9 10">DSM 29288</strain>
    </source>
</reference>
<evidence type="ECO:0000313" key="9">
    <source>
        <dbReference type="EMBL" id="MET3757749.1"/>
    </source>
</evidence>
<dbReference type="NCBIfam" id="TIGR01145">
    <property type="entry name" value="ATP_synt_delta"/>
    <property type="match status" value="1"/>
</dbReference>
<dbReference type="NCBIfam" id="NF004406">
    <property type="entry name" value="PRK05758.3-2"/>
    <property type="match status" value="1"/>
</dbReference>
<evidence type="ECO:0000256" key="8">
    <source>
        <dbReference type="HAMAP-Rule" id="MF_01416"/>
    </source>
</evidence>
<dbReference type="InterPro" id="IPR000711">
    <property type="entry name" value="ATPase_OSCP/dsu"/>
</dbReference>
<accession>A0ABV2MMR8</accession>
<evidence type="ECO:0000256" key="6">
    <source>
        <dbReference type="ARBA" id="ARBA00023196"/>
    </source>
</evidence>
<dbReference type="Pfam" id="PF00213">
    <property type="entry name" value="OSCP"/>
    <property type="match status" value="1"/>
</dbReference>
<comment type="caution">
    <text evidence="9">The sequence shown here is derived from an EMBL/GenBank/DDBJ whole genome shotgun (WGS) entry which is preliminary data.</text>
</comment>
<dbReference type="PANTHER" id="PTHR11910">
    <property type="entry name" value="ATP SYNTHASE DELTA CHAIN"/>
    <property type="match status" value="1"/>
</dbReference>
<dbReference type="PROSITE" id="PS00389">
    <property type="entry name" value="ATPASE_DELTA"/>
    <property type="match status" value="1"/>
</dbReference>
<comment type="function">
    <text evidence="8">F(1)F(0) ATP synthase produces ATP from ADP in the presence of a proton or sodium gradient. F-type ATPases consist of two structural domains, F(1) containing the extramembraneous catalytic core and F(0) containing the membrane proton channel, linked together by a central stalk and a peripheral stalk. During catalysis, ATP synthesis in the catalytic domain of F(1) is coupled via a rotary mechanism of the central stalk subunits to proton translocation.</text>
</comment>
<dbReference type="PRINTS" id="PR00125">
    <property type="entry name" value="ATPASEDELTA"/>
</dbReference>
<sequence length="274" mass="29546">MIFAAGGGLRGPLSGHCAILRTEIHAKGVFGHYACCESEHPMLDGPRISEEARGFSCDFWGKSKRIQDHRFGARREPDFGLKSGKFVPVADTSQLTSGVAERYASSLFELALEHGAVDSVTADLDRFQAMLDESAELKRFVASPVFSAEDQLKAIVAISERAGISGFFANFLKVVARNRRLFALPGMIRAFRLIAANHRGEISAEVTSAHALSQAQETELKAALKSVTGKDVTMAVTVDPSILGGLIVKVGSRQIDTSLRTKLSTLKLALKEVG</sequence>
<dbReference type="SUPFAM" id="SSF47928">
    <property type="entry name" value="N-terminal domain of the delta subunit of the F1F0-ATP synthase"/>
    <property type="match status" value="1"/>
</dbReference>
<protein>
    <recommendedName>
        <fullName evidence="8">ATP synthase subunit delta</fullName>
    </recommendedName>
    <alternativeName>
        <fullName evidence="8">ATP synthase F(1) sector subunit delta</fullName>
    </alternativeName>
    <alternativeName>
        <fullName evidence="8">F-type ATPase subunit delta</fullName>
        <shortName evidence="8">F-ATPase subunit delta</shortName>
    </alternativeName>
</protein>